<keyword evidence="3" id="KW-0472">Membrane</keyword>
<dbReference type="Proteomes" id="UP000179807">
    <property type="component" value="Unassembled WGS sequence"/>
</dbReference>
<keyword evidence="1" id="KW-0175">Coiled coil</keyword>
<feature type="coiled-coil region" evidence="1">
    <location>
        <begin position="392"/>
        <end position="426"/>
    </location>
</feature>
<keyword evidence="3" id="KW-1133">Transmembrane helix</keyword>
<feature type="compositionally biased region" description="Basic and acidic residues" evidence="2">
    <location>
        <begin position="10"/>
        <end position="20"/>
    </location>
</feature>
<feature type="transmembrane region" description="Helical" evidence="3">
    <location>
        <begin position="468"/>
        <end position="488"/>
    </location>
</feature>
<evidence type="ECO:0000313" key="4">
    <source>
        <dbReference type="EMBL" id="OHT04504.1"/>
    </source>
</evidence>
<dbReference type="VEuPathDB" id="TrichDB:TRFO_28017"/>
<evidence type="ECO:0000256" key="2">
    <source>
        <dbReference type="SAM" id="MobiDB-lite"/>
    </source>
</evidence>
<proteinExistence type="predicted"/>
<reference evidence="4" key="1">
    <citation type="submission" date="2016-10" db="EMBL/GenBank/DDBJ databases">
        <authorList>
            <person name="Benchimol M."/>
            <person name="Almeida L.G."/>
            <person name="Vasconcelos A.T."/>
            <person name="Perreira-Neves A."/>
            <person name="Rosa I.A."/>
            <person name="Tasca T."/>
            <person name="Bogo M.R."/>
            <person name="de Souza W."/>
        </authorList>
    </citation>
    <scope>NUCLEOTIDE SEQUENCE [LARGE SCALE GENOMIC DNA]</scope>
    <source>
        <strain evidence="4">K</strain>
    </source>
</reference>
<dbReference type="RefSeq" id="XP_068357640.1">
    <property type="nucleotide sequence ID" value="XM_068505911.1"/>
</dbReference>
<sequence>MKLSLQSATKEFRSKNQKEIPKQEGLSLLSSYHKHFTNLIMKSKNNDSAIAEAYSRLALTDDPSSILKLTRDTIKSLPNFSQKLNDLKKEVENERKKSETVATLLKTLNDLKKEYGEQVAIVRKTVTSKSQIDADISISEFQRKLRESQNSLRNVLSYHNSVKLQRDEKMGELEMKEADSDNQSMIREEQIRSLKTELNDTTSALNQVERQNEEIERNNKIPELIEEIETLNIQLNNFDQLINELRTKIQEKRNDQDKSSIFFENTISSLQKSIEKIEKELEELPSPAEWQKMKNEYQKIKIFIEKEQTKNEIEQQISQIHHELEIKRKELENKNQEYSKILQNIDKEEKLSQHIINELKVNSKSSNNEVISVLQSQISDLSLSQNKNMRNVLVLQQENQEKRREKESIEEEIIQLKKQIKNANFDPENLKVVYVQNENIEKQTDEKNGITQKIADLCFSNRTFRLSIFIYIIFLHFLVYLISFTSFMKNM</sequence>
<name>A0A1J4K141_9EUKA</name>
<organism evidence="4 5">
    <name type="scientific">Tritrichomonas foetus</name>
    <dbReference type="NCBI Taxonomy" id="1144522"/>
    <lineage>
        <taxon>Eukaryota</taxon>
        <taxon>Metamonada</taxon>
        <taxon>Parabasalia</taxon>
        <taxon>Tritrichomonadida</taxon>
        <taxon>Tritrichomonadidae</taxon>
        <taxon>Tritrichomonas</taxon>
    </lineage>
</organism>
<dbReference type="AlphaFoldDB" id="A0A1J4K141"/>
<gene>
    <name evidence="4" type="ORF">TRFO_28017</name>
</gene>
<keyword evidence="5" id="KW-1185">Reference proteome</keyword>
<evidence type="ECO:0000313" key="5">
    <source>
        <dbReference type="Proteomes" id="UP000179807"/>
    </source>
</evidence>
<evidence type="ECO:0000256" key="1">
    <source>
        <dbReference type="SAM" id="Coils"/>
    </source>
</evidence>
<dbReference type="EMBL" id="MLAK01000791">
    <property type="protein sequence ID" value="OHT04504.1"/>
    <property type="molecule type" value="Genomic_DNA"/>
</dbReference>
<dbReference type="GeneID" id="94840615"/>
<keyword evidence="3" id="KW-0812">Transmembrane</keyword>
<evidence type="ECO:0000256" key="3">
    <source>
        <dbReference type="SAM" id="Phobius"/>
    </source>
</evidence>
<feature type="coiled-coil region" evidence="1">
    <location>
        <begin position="310"/>
        <end position="351"/>
    </location>
</feature>
<feature type="coiled-coil region" evidence="1">
    <location>
        <begin position="191"/>
        <end position="255"/>
    </location>
</feature>
<accession>A0A1J4K141</accession>
<protein>
    <submittedName>
        <fullName evidence="4">Uncharacterized protein</fullName>
    </submittedName>
</protein>
<comment type="caution">
    <text evidence="4">The sequence shown here is derived from an EMBL/GenBank/DDBJ whole genome shotgun (WGS) entry which is preliminary data.</text>
</comment>
<feature type="region of interest" description="Disordered" evidence="2">
    <location>
        <begin position="1"/>
        <end position="20"/>
    </location>
</feature>